<keyword evidence="3" id="KW-1185">Reference proteome</keyword>
<dbReference type="HOGENOM" id="CLU_096111_3_1_0"/>
<protein>
    <recommendedName>
        <fullName evidence="1">BFN domain-containing protein</fullName>
    </recommendedName>
</protein>
<dbReference type="PANTHER" id="PTHR15160:SF1">
    <property type="entry name" value="VON HIPPEL-LINDAU DISEASE TUMOR SUPPRESSOR"/>
    <property type="match status" value="1"/>
</dbReference>
<sequence>MMKEASVKCVVKDPLTSRYILILETNDGFYLPINIGVFEAEAIYTELNKIVPPRPMTYDFISGILTALDNVVVEKVIIADYDNGIFKASLYLQNGGNTKCIDCRPSDAIALSLRTKSPVFIEEQVLTKCKCFTKDCIKNENSNILEEIITDQGTTFWDV</sequence>
<dbReference type="AlphaFoldDB" id="D3PE28"/>
<gene>
    <name evidence="2" type="ordered locus">DEFDS_1390</name>
</gene>
<evidence type="ECO:0000313" key="2">
    <source>
        <dbReference type="EMBL" id="BAI80851.1"/>
    </source>
</evidence>
<dbReference type="GO" id="GO:0004518">
    <property type="term" value="F:nuclease activity"/>
    <property type="evidence" value="ECO:0007669"/>
    <property type="project" value="InterPro"/>
</dbReference>
<dbReference type="PANTHER" id="PTHR15160">
    <property type="entry name" value="VON HIPPEL-LINDAU PROTEIN"/>
    <property type="match status" value="1"/>
</dbReference>
<dbReference type="Gene3D" id="3.10.690.10">
    <property type="entry name" value="Bifunctional nuclease domain"/>
    <property type="match status" value="1"/>
</dbReference>
<proteinExistence type="predicted"/>
<dbReference type="InterPro" id="IPR036104">
    <property type="entry name" value="BFN_sf"/>
</dbReference>
<dbReference type="PROSITE" id="PS51658">
    <property type="entry name" value="BFN"/>
    <property type="match status" value="1"/>
</dbReference>
<feature type="domain" description="BFN" evidence="1">
    <location>
        <begin position="2"/>
        <end position="133"/>
    </location>
</feature>
<accession>D3PE28</accession>
<evidence type="ECO:0000259" key="1">
    <source>
        <dbReference type="PROSITE" id="PS51658"/>
    </source>
</evidence>
<dbReference type="Proteomes" id="UP000001520">
    <property type="component" value="Chromosome"/>
</dbReference>
<reference evidence="2 3" key="1">
    <citation type="journal article" date="2010" name="DNA Res.">
        <title>Bacterial lifestyle in a deep-sea hydrothermal vent chimney revealed by the genome sequence of the thermophilic bacterium Deferribacter desulfuricans SSM1.</title>
        <authorList>
            <person name="Takaki Y."/>
            <person name="Shimamura S."/>
            <person name="Nakagawa S."/>
            <person name="Fukuhara Y."/>
            <person name="Horikawa H."/>
            <person name="Ankai A."/>
            <person name="Harada T."/>
            <person name="Hosoyama A."/>
            <person name="Oguchi A."/>
            <person name="Fukui S."/>
            <person name="Fujita N."/>
            <person name="Takami H."/>
            <person name="Takai K."/>
        </authorList>
    </citation>
    <scope>NUCLEOTIDE SEQUENCE [LARGE SCALE GENOMIC DNA]</scope>
    <source>
        <strain evidence="3">DSM 14783 / JCM 11476 / NBRC 101012 / SSM1</strain>
    </source>
</reference>
<dbReference type="STRING" id="639282.DEFDS_1390"/>
<dbReference type="eggNOG" id="COG1259">
    <property type="taxonomic scope" value="Bacteria"/>
</dbReference>
<dbReference type="SUPFAM" id="SSF103256">
    <property type="entry name" value="Hypothetical protein TM0160"/>
    <property type="match status" value="1"/>
</dbReference>
<dbReference type="InterPro" id="IPR003729">
    <property type="entry name" value="Bi_nuclease_dom"/>
</dbReference>
<dbReference type="Pfam" id="PF02577">
    <property type="entry name" value="BFN_dom"/>
    <property type="match status" value="1"/>
</dbReference>
<organism evidence="2 3">
    <name type="scientific">Deferribacter desulfuricans (strain DSM 14783 / JCM 11476 / NBRC 101012 / SSM1)</name>
    <dbReference type="NCBI Taxonomy" id="639282"/>
    <lineage>
        <taxon>Bacteria</taxon>
        <taxon>Pseudomonadati</taxon>
        <taxon>Deferribacterota</taxon>
        <taxon>Deferribacteres</taxon>
        <taxon>Deferribacterales</taxon>
        <taxon>Deferribacteraceae</taxon>
        <taxon>Deferribacter</taxon>
    </lineage>
</organism>
<evidence type="ECO:0000313" key="3">
    <source>
        <dbReference type="Proteomes" id="UP000001520"/>
    </source>
</evidence>
<name>D3PE28_DEFDS</name>
<dbReference type="EMBL" id="AP011529">
    <property type="protein sequence ID" value="BAI80851.1"/>
    <property type="molecule type" value="Genomic_DNA"/>
</dbReference>
<dbReference type="KEGG" id="ddf:DEFDS_1390"/>